<name>A0AAD4MVK8_9BILA</name>
<feature type="compositionally biased region" description="Acidic residues" evidence="1">
    <location>
        <begin position="313"/>
        <end position="325"/>
    </location>
</feature>
<evidence type="ECO:0000313" key="3">
    <source>
        <dbReference type="EMBL" id="KAI1708514.1"/>
    </source>
</evidence>
<feature type="compositionally biased region" description="Basic and acidic residues" evidence="1">
    <location>
        <begin position="283"/>
        <end position="297"/>
    </location>
</feature>
<reference evidence="3" key="1">
    <citation type="submission" date="2022-01" db="EMBL/GenBank/DDBJ databases">
        <title>Genome Sequence Resource for Two Populations of Ditylenchus destructor, the Migratory Endoparasitic Phytonematode.</title>
        <authorList>
            <person name="Zhang H."/>
            <person name="Lin R."/>
            <person name="Xie B."/>
        </authorList>
    </citation>
    <scope>NUCLEOTIDE SEQUENCE</scope>
    <source>
        <strain evidence="3">BazhouSP</strain>
    </source>
</reference>
<evidence type="ECO:0000313" key="4">
    <source>
        <dbReference type="Proteomes" id="UP001201812"/>
    </source>
</evidence>
<keyword evidence="2" id="KW-0732">Signal</keyword>
<dbReference type="Gene3D" id="3.40.390.10">
    <property type="entry name" value="Collagenase (Catalytic Domain)"/>
    <property type="match status" value="1"/>
</dbReference>
<organism evidence="3 4">
    <name type="scientific">Ditylenchus destructor</name>
    <dbReference type="NCBI Taxonomy" id="166010"/>
    <lineage>
        <taxon>Eukaryota</taxon>
        <taxon>Metazoa</taxon>
        <taxon>Ecdysozoa</taxon>
        <taxon>Nematoda</taxon>
        <taxon>Chromadorea</taxon>
        <taxon>Rhabditida</taxon>
        <taxon>Tylenchina</taxon>
        <taxon>Tylenchomorpha</taxon>
        <taxon>Sphaerularioidea</taxon>
        <taxon>Anguinidae</taxon>
        <taxon>Anguininae</taxon>
        <taxon>Ditylenchus</taxon>
    </lineage>
</organism>
<comment type="caution">
    <text evidence="3">The sequence shown here is derived from an EMBL/GenBank/DDBJ whole genome shotgun (WGS) entry which is preliminary data.</text>
</comment>
<feature type="compositionally biased region" description="Basic and acidic residues" evidence="1">
    <location>
        <begin position="326"/>
        <end position="335"/>
    </location>
</feature>
<feature type="compositionally biased region" description="Basic and acidic residues" evidence="1">
    <location>
        <begin position="360"/>
        <end position="379"/>
    </location>
</feature>
<gene>
    <name evidence="3" type="ORF">DdX_11902</name>
</gene>
<feature type="signal peptide" evidence="2">
    <location>
        <begin position="1"/>
        <end position="20"/>
    </location>
</feature>
<evidence type="ECO:0008006" key="5">
    <source>
        <dbReference type="Google" id="ProtNLM"/>
    </source>
</evidence>
<protein>
    <recommendedName>
        <fullName evidence="5">Metalloprotease</fullName>
    </recommendedName>
</protein>
<dbReference type="AlphaFoldDB" id="A0AAD4MVK8"/>
<dbReference type="InterPro" id="IPR024079">
    <property type="entry name" value="MetalloPept_cat_dom_sf"/>
</dbReference>
<feature type="chain" id="PRO_5042250584" description="Metalloprotease" evidence="2">
    <location>
        <begin position="21"/>
        <end position="399"/>
    </location>
</feature>
<sequence>MAMLHLCLLLSVLAAPDTQGHRRKKSYRYNCRVTVFYDKTFVSKVNGRLSPKTNKEAEMNTMELAKKVFGHLNGFYKKNFLDAIGGYVQLKLGSQEFLDPFLVEEKTITSNMINSYMAKKVDNECLNLLLTDRPVYSSKKNVDVQGFTQPGKICSNAKWFSNPLKLASLNGRRSLASHLFVVSSYDLSLELERHHERLALYVQHESAHTMAAIHEDRYDKEKRCDEEPSVMSGDPEVLERSRGYMSSCSRKTIGTHLHAVINEKLDGISGCLEKTRPRRKRRKEDGEKNGKGRKESAKPNGETRQPKRSGESSESEEEEDDDSSEEEVKKEEVKRPGRKVVIEEGESDKVPHNSRRKHRREEGGKGECARQGRGSDKVRTYTYIDGGKSRREDKGGRRP</sequence>
<evidence type="ECO:0000256" key="1">
    <source>
        <dbReference type="SAM" id="MobiDB-lite"/>
    </source>
</evidence>
<dbReference type="GO" id="GO:0008237">
    <property type="term" value="F:metallopeptidase activity"/>
    <property type="evidence" value="ECO:0007669"/>
    <property type="project" value="InterPro"/>
</dbReference>
<dbReference type="Proteomes" id="UP001201812">
    <property type="component" value="Unassembled WGS sequence"/>
</dbReference>
<proteinExistence type="predicted"/>
<dbReference type="EMBL" id="JAKKPZ010000035">
    <property type="protein sequence ID" value="KAI1708514.1"/>
    <property type="molecule type" value="Genomic_DNA"/>
</dbReference>
<accession>A0AAD4MVK8</accession>
<evidence type="ECO:0000256" key="2">
    <source>
        <dbReference type="SAM" id="SignalP"/>
    </source>
</evidence>
<feature type="compositionally biased region" description="Basic and acidic residues" evidence="1">
    <location>
        <begin position="387"/>
        <end position="399"/>
    </location>
</feature>
<dbReference type="SUPFAM" id="SSF55486">
    <property type="entry name" value="Metalloproteases ('zincins'), catalytic domain"/>
    <property type="match status" value="1"/>
</dbReference>
<keyword evidence="4" id="KW-1185">Reference proteome</keyword>
<feature type="region of interest" description="Disordered" evidence="1">
    <location>
        <begin position="272"/>
        <end position="399"/>
    </location>
</feature>